<dbReference type="Gene3D" id="1.10.940.10">
    <property type="entry name" value="NusB-like"/>
    <property type="match status" value="1"/>
</dbReference>
<gene>
    <name evidence="16" type="primary">rsmB</name>
    <name evidence="16" type="ORF">ACFOM9_09450</name>
</gene>
<dbReference type="RefSeq" id="WP_386709478.1">
    <property type="nucleotide sequence ID" value="NZ_JBHRYF010000008.1"/>
</dbReference>
<comment type="subcellular location">
    <subcellularLocation>
        <location evidence="2">Cytoplasm</location>
    </subcellularLocation>
</comment>
<dbReference type="InterPro" id="IPR006027">
    <property type="entry name" value="NusB_RsmB_TIM44"/>
</dbReference>
<keyword evidence="9 14" id="KW-0949">S-adenosyl-L-methionine</keyword>
<dbReference type="NCBIfam" id="TIGR00563">
    <property type="entry name" value="rsmB"/>
    <property type="match status" value="1"/>
</dbReference>
<dbReference type="InterPro" id="IPR018314">
    <property type="entry name" value="RsmB/NOL1/NOP2-like_CS"/>
</dbReference>
<evidence type="ECO:0000259" key="15">
    <source>
        <dbReference type="PROSITE" id="PS51686"/>
    </source>
</evidence>
<dbReference type="GO" id="GO:0008168">
    <property type="term" value="F:methyltransferase activity"/>
    <property type="evidence" value="ECO:0007669"/>
    <property type="project" value="UniProtKB-KW"/>
</dbReference>
<evidence type="ECO:0000256" key="7">
    <source>
        <dbReference type="ARBA" id="ARBA00022603"/>
    </source>
</evidence>
<feature type="domain" description="SAM-dependent MTase RsmB/NOP-type" evidence="15">
    <location>
        <begin position="161"/>
        <end position="442"/>
    </location>
</feature>
<dbReference type="PRINTS" id="PR02008">
    <property type="entry name" value="RCMTFAMILY"/>
</dbReference>
<dbReference type="Gene3D" id="3.40.50.150">
    <property type="entry name" value="Vaccinia Virus protein VP39"/>
    <property type="match status" value="1"/>
</dbReference>
<accession>A0ABV7UWL7</accession>
<proteinExistence type="inferred from homology"/>
<dbReference type="GO" id="GO:0032259">
    <property type="term" value="P:methylation"/>
    <property type="evidence" value="ECO:0007669"/>
    <property type="project" value="UniProtKB-KW"/>
</dbReference>
<evidence type="ECO:0000256" key="9">
    <source>
        <dbReference type="ARBA" id="ARBA00022691"/>
    </source>
</evidence>
<feature type="binding site" evidence="14">
    <location>
        <position position="279"/>
    </location>
    <ligand>
        <name>S-adenosyl-L-methionine</name>
        <dbReference type="ChEBI" id="CHEBI:59789"/>
    </ligand>
</feature>
<evidence type="ECO:0000313" key="17">
    <source>
        <dbReference type="Proteomes" id="UP001595724"/>
    </source>
</evidence>
<dbReference type="CDD" id="cd02440">
    <property type="entry name" value="AdoMet_MTases"/>
    <property type="match status" value="1"/>
</dbReference>
<evidence type="ECO:0000313" key="16">
    <source>
        <dbReference type="EMBL" id="MFC3660289.1"/>
    </source>
</evidence>
<dbReference type="PANTHER" id="PTHR22807:SF61">
    <property type="entry name" value="NOL1_NOP2_SUN FAMILY PROTEIN _ ANTITERMINATION NUSB DOMAIN-CONTAINING PROTEIN"/>
    <property type="match status" value="1"/>
</dbReference>
<evidence type="ECO:0000256" key="8">
    <source>
        <dbReference type="ARBA" id="ARBA00022679"/>
    </source>
</evidence>
<dbReference type="SUPFAM" id="SSF53335">
    <property type="entry name" value="S-adenosyl-L-methionine-dependent methyltransferases"/>
    <property type="match status" value="1"/>
</dbReference>
<dbReference type="Gene3D" id="3.30.70.1170">
    <property type="entry name" value="Sun protein, domain 3"/>
    <property type="match status" value="1"/>
</dbReference>
<evidence type="ECO:0000256" key="12">
    <source>
        <dbReference type="ARBA" id="ARBA00031088"/>
    </source>
</evidence>
<dbReference type="InterPro" id="IPR029063">
    <property type="entry name" value="SAM-dependent_MTases_sf"/>
</dbReference>
<keyword evidence="7 14" id="KW-0489">Methyltransferase</keyword>
<feature type="active site" description="Nucleophile" evidence="14">
    <location>
        <position position="384"/>
    </location>
</feature>
<dbReference type="InterPro" id="IPR054728">
    <property type="entry name" value="RsmB-like_ferredoxin"/>
</dbReference>
<evidence type="ECO:0000256" key="14">
    <source>
        <dbReference type="PROSITE-ProRule" id="PRU01023"/>
    </source>
</evidence>
<reference evidence="17" key="1">
    <citation type="journal article" date="2019" name="Int. J. Syst. Evol. Microbiol.">
        <title>The Global Catalogue of Microorganisms (GCM) 10K type strain sequencing project: providing services to taxonomists for standard genome sequencing and annotation.</title>
        <authorList>
            <consortium name="The Broad Institute Genomics Platform"/>
            <consortium name="The Broad Institute Genome Sequencing Center for Infectious Disease"/>
            <person name="Wu L."/>
            <person name="Ma J."/>
        </authorList>
    </citation>
    <scope>NUCLEOTIDE SEQUENCE [LARGE SCALE GENOMIC DNA]</scope>
    <source>
        <strain evidence="17">KCTC 42211</strain>
    </source>
</reference>
<dbReference type="EC" id="2.1.1.176" evidence="4"/>
<comment type="catalytic activity">
    <reaction evidence="13">
        <text>cytidine(967) in 16S rRNA + S-adenosyl-L-methionine = 5-methylcytidine(967) in 16S rRNA + S-adenosyl-L-homocysteine + H(+)</text>
        <dbReference type="Rhea" id="RHEA:42748"/>
        <dbReference type="Rhea" id="RHEA-COMP:10219"/>
        <dbReference type="Rhea" id="RHEA-COMP:10220"/>
        <dbReference type="ChEBI" id="CHEBI:15378"/>
        <dbReference type="ChEBI" id="CHEBI:57856"/>
        <dbReference type="ChEBI" id="CHEBI:59789"/>
        <dbReference type="ChEBI" id="CHEBI:74483"/>
        <dbReference type="ChEBI" id="CHEBI:82748"/>
        <dbReference type="EC" id="2.1.1.176"/>
    </reaction>
</comment>
<dbReference type="Gene3D" id="1.10.287.730">
    <property type="entry name" value="Helix hairpin bin"/>
    <property type="match status" value="1"/>
</dbReference>
<sequence>MNDDKGAGPRAMAAQVLDAVLHRGRSLKAELAQALPSLADVRDRALVEAICFAALRQRARADAALRAWVPRPLGKRDGELRALLHAGFAQLDPLGLPPHAALDATVAAARLLGRAHQRGMVNALLRRAQREGLPTVPADAAWPAWLRERLRADWPDDYAAIVAASASPAPMWLRVNRLRGGRDGYARRLREAGIEATIADALPEALRIDAPVAVASLPGFDRGDVSVQDGSAQAVADALAPAPGAPASGRRVLDACAAPGGKAAHLLERDPSLRLTALDVDPRRLERVRGTLARLGIGADAALRVADAAALDANGPGAWWDGVPFDAVLLDAPCSATGVVRRQPDVLLHRRAADLDALRAQQARLLDAAWRVLAPGGVLLYATCSILHVENAGQIEAFLARTIDVLPEPLDDRFGRVSGAGRQRLPGEGGMDGFFYARLRKR</sequence>
<dbReference type="InterPro" id="IPR035926">
    <property type="entry name" value="NusB-like_sf"/>
</dbReference>
<name>A0ABV7UWL7_9GAMM</name>
<dbReference type="PANTHER" id="PTHR22807">
    <property type="entry name" value="NOP2 YEAST -RELATED NOL1/NOP2/FMU SUN DOMAIN-CONTAINING"/>
    <property type="match status" value="1"/>
</dbReference>
<evidence type="ECO:0000256" key="13">
    <source>
        <dbReference type="ARBA" id="ARBA00047283"/>
    </source>
</evidence>
<dbReference type="InterPro" id="IPR023267">
    <property type="entry name" value="RCMT"/>
</dbReference>
<dbReference type="Pfam" id="PF01029">
    <property type="entry name" value="NusB"/>
    <property type="match status" value="1"/>
</dbReference>
<dbReference type="PROSITE" id="PS51686">
    <property type="entry name" value="SAM_MT_RSMB_NOP"/>
    <property type="match status" value="1"/>
</dbReference>
<keyword evidence="17" id="KW-1185">Reference proteome</keyword>
<keyword evidence="10 14" id="KW-0694">RNA-binding</keyword>
<evidence type="ECO:0000256" key="2">
    <source>
        <dbReference type="ARBA" id="ARBA00004496"/>
    </source>
</evidence>
<dbReference type="Pfam" id="PF01189">
    <property type="entry name" value="Methyltr_RsmB-F"/>
    <property type="match status" value="1"/>
</dbReference>
<feature type="binding site" evidence="14">
    <location>
        <begin position="256"/>
        <end position="262"/>
    </location>
    <ligand>
        <name>S-adenosyl-L-methionine</name>
        <dbReference type="ChEBI" id="CHEBI:59789"/>
    </ligand>
</feature>
<dbReference type="InterPro" id="IPR049560">
    <property type="entry name" value="MeTrfase_RsmB-F_NOP2_cat"/>
</dbReference>
<feature type="binding site" evidence="14">
    <location>
        <position position="307"/>
    </location>
    <ligand>
        <name>S-adenosyl-L-methionine</name>
        <dbReference type="ChEBI" id="CHEBI:59789"/>
    </ligand>
</feature>
<dbReference type="Pfam" id="PF22458">
    <property type="entry name" value="RsmF-B_ferredox"/>
    <property type="match status" value="1"/>
</dbReference>
<dbReference type="NCBIfam" id="NF008149">
    <property type="entry name" value="PRK10901.1"/>
    <property type="match status" value="1"/>
</dbReference>
<dbReference type="InterPro" id="IPR001678">
    <property type="entry name" value="MeTrfase_RsmB-F_NOP2_dom"/>
</dbReference>
<dbReference type="SUPFAM" id="SSF48013">
    <property type="entry name" value="NusB-like"/>
    <property type="match status" value="1"/>
</dbReference>
<evidence type="ECO:0000256" key="1">
    <source>
        <dbReference type="ARBA" id="ARBA00002724"/>
    </source>
</evidence>
<keyword evidence="8 14" id="KW-0808">Transferase</keyword>
<feature type="binding site" evidence="14">
    <location>
        <position position="331"/>
    </location>
    <ligand>
        <name>S-adenosyl-L-methionine</name>
        <dbReference type="ChEBI" id="CHEBI:59789"/>
    </ligand>
</feature>
<evidence type="ECO:0000256" key="5">
    <source>
        <dbReference type="ARBA" id="ARBA00022490"/>
    </source>
</evidence>
<protein>
    <recommendedName>
        <fullName evidence="4">16S rRNA (cytosine(967)-C(5))-methyltransferase</fullName>
        <ecNumber evidence="4">2.1.1.176</ecNumber>
    </recommendedName>
    <alternativeName>
        <fullName evidence="11">16S rRNA m5C967 methyltransferase</fullName>
    </alternativeName>
    <alternativeName>
        <fullName evidence="12">rRNA (cytosine-C(5)-)-methyltransferase RsmB</fullName>
    </alternativeName>
</protein>
<evidence type="ECO:0000256" key="3">
    <source>
        <dbReference type="ARBA" id="ARBA00007494"/>
    </source>
</evidence>
<dbReference type="PROSITE" id="PS01153">
    <property type="entry name" value="NOL1_NOP2_SUN"/>
    <property type="match status" value="1"/>
</dbReference>
<organism evidence="16 17">
    <name type="scientific">Luteimonas notoginsengisoli</name>
    <dbReference type="NCBI Taxonomy" id="1578200"/>
    <lineage>
        <taxon>Bacteria</taxon>
        <taxon>Pseudomonadati</taxon>
        <taxon>Pseudomonadota</taxon>
        <taxon>Gammaproteobacteria</taxon>
        <taxon>Lysobacterales</taxon>
        <taxon>Lysobacteraceae</taxon>
        <taxon>Luteimonas</taxon>
    </lineage>
</organism>
<evidence type="ECO:0000256" key="6">
    <source>
        <dbReference type="ARBA" id="ARBA00022552"/>
    </source>
</evidence>
<dbReference type="InterPro" id="IPR004573">
    <property type="entry name" value="rRNA_ssu_MeTfrase_B"/>
</dbReference>
<comment type="similarity">
    <text evidence="3 14">Belongs to the class I-like SAM-binding methyltransferase superfamily. RsmB/NOP family.</text>
</comment>
<evidence type="ECO:0000256" key="10">
    <source>
        <dbReference type="ARBA" id="ARBA00022884"/>
    </source>
</evidence>
<dbReference type="EMBL" id="JBHRYF010000008">
    <property type="protein sequence ID" value="MFC3660289.1"/>
    <property type="molecule type" value="Genomic_DNA"/>
</dbReference>
<dbReference type="Proteomes" id="UP001595724">
    <property type="component" value="Unassembled WGS sequence"/>
</dbReference>
<comment type="caution">
    <text evidence="16">The sequence shown here is derived from an EMBL/GenBank/DDBJ whole genome shotgun (WGS) entry which is preliminary data.</text>
</comment>
<evidence type="ECO:0000256" key="11">
    <source>
        <dbReference type="ARBA" id="ARBA00030399"/>
    </source>
</evidence>
<evidence type="ECO:0000256" key="4">
    <source>
        <dbReference type="ARBA" id="ARBA00012140"/>
    </source>
</evidence>
<comment type="function">
    <text evidence="1">Specifically methylates the cytosine at position 967 (m5C967) of 16S rRNA.</text>
</comment>
<keyword evidence="6" id="KW-0698">rRNA processing</keyword>
<keyword evidence="5" id="KW-0963">Cytoplasm</keyword>